<gene>
    <name evidence="4" type="ORF">KTH89_09400</name>
</gene>
<dbReference type="InterPro" id="IPR017853">
    <property type="entry name" value="GH"/>
</dbReference>
<reference evidence="4" key="1">
    <citation type="submission" date="2021-06" db="EMBL/GenBank/DDBJ databases">
        <title>Description of novel taxa of the family Lachnospiraceae.</title>
        <authorList>
            <person name="Chaplin A.V."/>
            <person name="Sokolova S.R."/>
            <person name="Pikina A.P."/>
            <person name="Korzhanova M."/>
            <person name="Belova V."/>
            <person name="Korostin D."/>
            <person name="Efimov B.A."/>
        </authorList>
    </citation>
    <scope>NUCLEOTIDE SEQUENCE</scope>
    <source>
        <strain evidence="4">ASD5720</strain>
    </source>
</reference>
<dbReference type="InterPro" id="IPR015882">
    <property type="entry name" value="HEX_bac_N"/>
</dbReference>
<proteinExistence type="predicted"/>
<keyword evidence="1 4" id="KW-0378">Hydrolase</keyword>
<dbReference type="GO" id="GO:0016798">
    <property type="term" value="F:hydrolase activity, acting on glycosyl bonds"/>
    <property type="evidence" value="ECO:0007669"/>
    <property type="project" value="UniProtKB-KW"/>
</dbReference>
<dbReference type="SUPFAM" id="SSF55545">
    <property type="entry name" value="beta-N-acetylhexosaminidase-like domain"/>
    <property type="match status" value="1"/>
</dbReference>
<dbReference type="EMBL" id="JAHQCW010000012">
    <property type="protein sequence ID" value="MBU9736752.1"/>
    <property type="molecule type" value="Genomic_DNA"/>
</dbReference>
<name>A0A949JZV7_9FIRM</name>
<evidence type="ECO:0000313" key="4">
    <source>
        <dbReference type="EMBL" id="MBU9736752.1"/>
    </source>
</evidence>
<dbReference type="Proteomes" id="UP000712157">
    <property type="component" value="Unassembled WGS sequence"/>
</dbReference>
<evidence type="ECO:0000256" key="1">
    <source>
        <dbReference type="ARBA" id="ARBA00022801"/>
    </source>
</evidence>
<keyword evidence="2" id="KW-0326">Glycosidase</keyword>
<accession>A0A949JZV7</accession>
<dbReference type="GO" id="GO:0005975">
    <property type="term" value="P:carbohydrate metabolic process"/>
    <property type="evidence" value="ECO:0007669"/>
    <property type="project" value="UniProtKB-ARBA"/>
</dbReference>
<dbReference type="SUPFAM" id="SSF51445">
    <property type="entry name" value="(Trans)glycosidases"/>
    <property type="match status" value="1"/>
</dbReference>
<dbReference type="Pfam" id="PF02838">
    <property type="entry name" value="Glyco_hydro_20b"/>
    <property type="match status" value="1"/>
</dbReference>
<evidence type="ECO:0000259" key="3">
    <source>
        <dbReference type="Pfam" id="PF02838"/>
    </source>
</evidence>
<organism evidence="4 5">
    <name type="scientific">Diplocloster agilis</name>
    <dbReference type="NCBI Taxonomy" id="2850323"/>
    <lineage>
        <taxon>Bacteria</taxon>
        <taxon>Bacillati</taxon>
        <taxon>Bacillota</taxon>
        <taxon>Clostridia</taxon>
        <taxon>Lachnospirales</taxon>
        <taxon>Lachnospiraceae</taxon>
        <taxon>Diplocloster</taxon>
    </lineage>
</organism>
<dbReference type="InterPro" id="IPR029018">
    <property type="entry name" value="Hex-like_dom2"/>
</dbReference>
<evidence type="ECO:0000256" key="2">
    <source>
        <dbReference type="ARBA" id="ARBA00023295"/>
    </source>
</evidence>
<comment type="caution">
    <text evidence="4">The sequence shown here is derived from an EMBL/GenBank/DDBJ whole genome shotgun (WGS) entry which is preliminary data.</text>
</comment>
<protein>
    <submittedName>
        <fullName evidence="4">Glycoside hydrolase family 20 zincin-like fold domain-containing protein</fullName>
    </submittedName>
</protein>
<keyword evidence="5" id="KW-1185">Reference proteome</keyword>
<feature type="domain" description="Beta-hexosaminidase bacterial type N-terminal" evidence="3">
    <location>
        <begin position="2"/>
        <end position="123"/>
    </location>
</feature>
<sequence>MLIPEPKQIRKPEGKTKVFQSIRLTGGGDYKAEGLLRRKLWDLPGLLIGDGYEIQITSFASIPEEAPERLFRLQGYRLAVGGDKAYLECGTKEGLGNGLSTLKQLLVREPEGYALELCEITDWPLIEKRSLSNCLTWYSGYGRIGFDMQLFGYDEWLEYLNVCADLKINQFNLCIYGYWPFTMPGYPESEFRDVRVQLYNPEADAFISTTFTHPNLADEFLSRLIAEAHELGVKVYAYMGLNSYSGGYPCVHKEKRMVLPEGSPYINDFDRMCFSKEENMRYMKDCIRRVVRLGFDGIDFEESEEASWFCGCDDCKKNFLKDGRTPSEAMFQASFSLFREVYALVKEENPHCVIGIRAFRQNPLIKSPEDMERIKAAVPEDVVFFWSPGLYVPKSEFLKWIDAFGPERIVGRDTESNGISACFGRLIRTFRSNGLRCDSEPLQQYIEEDVRQHREAAELMVGGSNGFMFEWYGFFLHLMVHANYPWGGQMEEEAFYRACCEHLYGEDAGLVLFALTHMLTIHESQLNIFPQYLPFAAHKVEAQDEPRIREAMADTERIIPGLTALLDNLKKNGARRSNINHIQKLLCANRRNAVIYRMALADLALLSEENPEKRTSLLEELKQLNEENFAIVKRHYFDVCPMTTTGIKSCMIPYHELKRVIDNQLHPETADEEMIYLGVEALGWM</sequence>
<dbReference type="RefSeq" id="WP_158347341.1">
    <property type="nucleotide sequence ID" value="NZ_JAHQCW010000012.1"/>
</dbReference>
<dbReference type="AlphaFoldDB" id="A0A949JZV7"/>
<dbReference type="Gene3D" id="3.30.379.10">
    <property type="entry name" value="Chitobiase/beta-hexosaminidase domain 2-like"/>
    <property type="match status" value="1"/>
</dbReference>
<evidence type="ECO:0000313" key="5">
    <source>
        <dbReference type="Proteomes" id="UP000712157"/>
    </source>
</evidence>